<dbReference type="InterPro" id="IPR001763">
    <property type="entry name" value="Rhodanese-like_dom"/>
</dbReference>
<feature type="domain" description="Rhodanese" evidence="7">
    <location>
        <begin position="20"/>
        <end position="138"/>
    </location>
</feature>
<comment type="catalytic activity">
    <reaction evidence="5">
        <text>2-oxo-3-sulfanylpropanoate + [thioredoxin]-dithiol = [thioredoxin]-disulfide + hydrogen sulfide + pyruvate + H(+)</text>
        <dbReference type="Rhea" id="RHEA:21740"/>
        <dbReference type="Rhea" id="RHEA-COMP:10698"/>
        <dbReference type="Rhea" id="RHEA-COMP:10700"/>
        <dbReference type="ChEBI" id="CHEBI:15361"/>
        <dbReference type="ChEBI" id="CHEBI:15378"/>
        <dbReference type="ChEBI" id="CHEBI:29919"/>
        <dbReference type="ChEBI" id="CHEBI:29950"/>
        <dbReference type="ChEBI" id="CHEBI:50058"/>
        <dbReference type="ChEBI" id="CHEBI:57678"/>
        <dbReference type="EC" id="2.8.1.2"/>
    </reaction>
    <physiologicalReaction direction="left-to-right" evidence="5">
        <dbReference type="Rhea" id="RHEA:21741"/>
    </physiologicalReaction>
</comment>
<dbReference type="InterPro" id="IPR036873">
    <property type="entry name" value="Rhodanese-like_dom_sf"/>
</dbReference>
<dbReference type="eggNOG" id="COG2897">
    <property type="taxonomic scope" value="Bacteria"/>
</dbReference>
<evidence type="ECO:0000259" key="7">
    <source>
        <dbReference type="PROSITE" id="PS50206"/>
    </source>
</evidence>
<dbReference type="STRING" id="269796.Rru_A1615"/>
<accession>Q2RTY0</accession>
<dbReference type="PROSITE" id="PS00683">
    <property type="entry name" value="RHODANESE_2"/>
    <property type="match status" value="1"/>
</dbReference>
<evidence type="ECO:0000313" key="8">
    <source>
        <dbReference type="EMBL" id="ABC22415.1"/>
    </source>
</evidence>
<dbReference type="AlphaFoldDB" id="Q2RTY0"/>
<gene>
    <name evidence="8" type="ordered locus">Rru_A1615</name>
</gene>
<dbReference type="GO" id="GO:0005737">
    <property type="term" value="C:cytoplasm"/>
    <property type="evidence" value="ECO:0007669"/>
    <property type="project" value="UniProtKB-SubCell"/>
</dbReference>
<dbReference type="FunFam" id="3.40.250.10:FF:000001">
    <property type="entry name" value="Sulfurtransferase"/>
    <property type="match status" value="1"/>
</dbReference>
<protein>
    <recommendedName>
        <fullName evidence="6">Sulfurtransferase</fullName>
    </recommendedName>
</protein>
<evidence type="ECO:0000256" key="5">
    <source>
        <dbReference type="ARBA" id="ARBA00051793"/>
    </source>
</evidence>
<dbReference type="CDD" id="cd01449">
    <property type="entry name" value="TST_Repeat_2"/>
    <property type="match status" value="1"/>
</dbReference>
<dbReference type="Pfam" id="PF00581">
    <property type="entry name" value="Rhodanese"/>
    <property type="match status" value="2"/>
</dbReference>
<dbReference type="Gene3D" id="3.40.250.10">
    <property type="entry name" value="Rhodanese-like domain"/>
    <property type="match status" value="2"/>
</dbReference>
<dbReference type="EnsemblBacteria" id="ABC22415">
    <property type="protein sequence ID" value="ABC22415"/>
    <property type="gene ID" value="Rru_A1615"/>
</dbReference>
<evidence type="ECO:0000256" key="2">
    <source>
        <dbReference type="ARBA" id="ARBA00022490"/>
    </source>
</evidence>
<keyword evidence="2" id="KW-0963">Cytoplasm</keyword>
<proteinExistence type="predicted"/>
<name>Q2RTY0_RHORT</name>
<dbReference type="SMART" id="SM00450">
    <property type="entry name" value="RHOD"/>
    <property type="match status" value="2"/>
</dbReference>
<dbReference type="SUPFAM" id="SSF52821">
    <property type="entry name" value="Rhodanese/Cell cycle control phosphatase"/>
    <property type="match status" value="2"/>
</dbReference>
<dbReference type="GO" id="GO:0016784">
    <property type="term" value="F:3-mercaptopyruvate sulfurtransferase activity"/>
    <property type="evidence" value="ECO:0007669"/>
    <property type="project" value="UniProtKB-EC"/>
</dbReference>
<keyword evidence="3 6" id="KW-0808">Transferase</keyword>
<evidence type="ECO:0000256" key="6">
    <source>
        <dbReference type="RuleBase" id="RU000507"/>
    </source>
</evidence>
<dbReference type="PhylomeDB" id="Q2RTY0"/>
<organism evidence="8 9">
    <name type="scientific">Rhodospirillum rubrum (strain ATCC 11170 / ATH 1.1.1 / DSM 467 / LMG 4362 / NCIMB 8255 / S1)</name>
    <dbReference type="NCBI Taxonomy" id="269796"/>
    <lineage>
        <taxon>Bacteria</taxon>
        <taxon>Pseudomonadati</taxon>
        <taxon>Pseudomonadota</taxon>
        <taxon>Alphaproteobacteria</taxon>
        <taxon>Rhodospirillales</taxon>
        <taxon>Rhodospirillaceae</taxon>
        <taxon>Rhodospirillum</taxon>
    </lineage>
</organism>
<evidence type="ECO:0000256" key="3">
    <source>
        <dbReference type="ARBA" id="ARBA00022679"/>
    </source>
</evidence>
<dbReference type="NCBIfam" id="NF008557">
    <property type="entry name" value="PRK11493.1"/>
    <property type="match status" value="1"/>
</dbReference>
<keyword evidence="9" id="KW-1185">Reference proteome</keyword>
<evidence type="ECO:0000313" key="9">
    <source>
        <dbReference type="Proteomes" id="UP000001929"/>
    </source>
</evidence>
<dbReference type="RefSeq" id="WP_011389305.1">
    <property type="nucleotide sequence ID" value="NC_007643.1"/>
</dbReference>
<sequence length="285" mass="30722">MTRSRTEALVTPQWLHDHLDAPDLRIIDASYFMPASGRDAHQEYEAAHIPGAIFFDINAVADTSQPKPHSLPAPEVFSSACRGLGIGDGQRLVVYDRNGGAMAAARVWWMFRLFGQTEVSVLDGGLGAWQAEGRPTDDLPRLHGRRHFTARLDNTLMRTASQVREAVESGRAQVVDARSSGRFTATAPEPWPVARVGHIPGSINLPYTDLVVASEHGRLADREILTQAFAKAGVDLGKPLIATCGSGVSACVIALAAAQLGHETVAVYDGSWFEWSGLADYPTAP</sequence>
<dbReference type="PROSITE" id="PS00380">
    <property type="entry name" value="RHODANESE_1"/>
    <property type="match status" value="1"/>
</dbReference>
<feature type="domain" description="Rhodanese" evidence="7">
    <location>
        <begin position="168"/>
        <end position="284"/>
    </location>
</feature>
<reference evidence="8 9" key="1">
    <citation type="journal article" date="2011" name="Stand. Genomic Sci.">
        <title>Complete genome sequence of Rhodospirillum rubrum type strain (S1).</title>
        <authorList>
            <person name="Munk A.C."/>
            <person name="Copeland A."/>
            <person name="Lucas S."/>
            <person name="Lapidus A."/>
            <person name="Del Rio T.G."/>
            <person name="Barry K."/>
            <person name="Detter J.C."/>
            <person name="Hammon N."/>
            <person name="Israni S."/>
            <person name="Pitluck S."/>
            <person name="Brettin T."/>
            <person name="Bruce D."/>
            <person name="Han C."/>
            <person name="Tapia R."/>
            <person name="Gilna P."/>
            <person name="Schmutz J."/>
            <person name="Larimer F."/>
            <person name="Land M."/>
            <person name="Kyrpides N.C."/>
            <person name="Mavromatis K."/>
            <person name="Richardson P."/>
            <person name="Rohde M."/>
            <person name="Goker M."/>
            <person name="Klenk H.P."/>
            <person name="Zhang Y."/>
            <person name="Roberts G.P."/>
            <person name="Reslewic S."/>
            <person name="Schwartz D.C."/>
        </authorList>
    </citation>
    <scope>NUCLEOTIDE SEQUENCE [LARGE SCALE GENOMIC DNA]</scope>
    <source>
        <strain evidence="9">ATCC 11170 / ATH 1.1.1 / DSM 467 / LMG 4362 / NCIMB 8255 / S1</strain>
    </source>
</reference>
<dbReference type="CDD" id="cd01448">
    <property type="entry name" value="TST_Repeat_1"/>
    <property type="match status" value="1"/>
</dbReference>
<dbReference type="KEGG" id="rru:Rru_A1615"/>
<dbReference type="GO" id="GO:0004792">
    <property type="term" value="F:thiosulfate-cyanide sulfurtransferase activity"/>
    <property type="evidence" value="ECO:0007669"/>
    <property type="project" value="InterPro"/>
</dbReference>
<dbReference type="HOGENOM" id="CLU_031618_3_0_5"/>
<dbReference type="EMBL" id="CP000230">
    <property type="protein sequence ID" value="ABC22415.1"/>
    <property type="molecule type" value="Genomic_DNA"/>
</dbReference>
<dbReference type="PROSITE" id="PS50206">
    <property type="entry name" value="RHODANESE_3"/>
    <property type="match status" value="2"/>
</dbReference>
<dbReference type="InterPro" id="IPR001307">
    <property type="entry name" value="Thiosulphate_STrfase_CS"/>
</dbReference>
<dbReference type="Proteomes" id="UP000001929">
    <property type="component" value="Chromosome"/>
</dbReference>
<comment type="subcellular location">
    <subcellularLocation>
        <location evidence="1">Cytoplasm</location>
    </subcellularLocation>
</comment>
<keyword evidence="4" id="KW-0677">Repeat</keyword>
<dbReference type="PATRIC" id="fig|269796.9.peg.1692"/>
<evidence type="ECO:0000256" key="4">
    <source>
        <dbReference type="ARBA" id="ARBA00022737"/>
    </source>
</evidence>
<dbReference type="FunFam" id="3.40.250.10:FF:000015">
    <property type="entry name" value="Sulfurtransferase"/>
    <property type="match status" value="1"/>
</dbReference>
<dbReference type="InterPro" id="IPR045078">
    <property type="entry name" value="TST/MPST-like"/>
</dbReference>
<dbReference type="PANTHER" id="PTHR11364:SF27">
    <property type="entry name" value="SULFURTRANSFERASE"/>
    <property type="match status" value="1"/>
</dbReference>
<evidence type="ECO:0000256" key="1">
    <source>
        <dbReference type="ARBA" id="ARBA00004496"/>
    </source>
</evidence>
<dbReference type="PANTHER" id="PTHR11364">
    <property type="entry name" value="THIOSULFATE SULFERTANSFERASE"/>
    <property type="match status" value="1"/>
</dbReference>